<dbReference type="Proteomes" id="UP000738349">
    <property type="component" value="Unassembled WGS sequence"/>
</dbReference>
<dbReference type="InterPro" id="IPR036770">
    <property type="entry name" value="Ankyrin_rpt-contain_sf"/>
</dbReference>
<gene>
    <name evidence="6" type="ORF">EDB81DRAFT_872174</name>
</gene>
<dbReference type="OrthoDB" id="5144022at2759"/>
<sequence>MGSWWDDFSNNFATDLAPLVALFGESPTKQYLSECLTIEDIIIFATAPMGVITAVVSAIRVCGTPSLRAFIGKAQEGAGTAEAELCSSTSRDVCELYNNGGIARVFGRPKLLEIVHDTQNPRQAFFPDDGKIPTAGIYSFKRYIKTEKGKQEWVLQSTSRERKNASAGQNEEGAPQPQPARFAPNPNLSLNIGIKPHGRFRFIFSAVLGVTLQAFLLVWACLTRYYFKWLRKTREDEYAIPLMLSGTVLLCLGMALCAHLIESKTEERVYQRVPEETQQKKEEQVQQVTGDRAQQAGESGGPQNPSKMYWVQPGNQNMGDQIFDSFGYSDGVSPLQKYITSWKDTSADSSSTGGIWPAVGITSLGFLCQFLGLRACHSSVAVMQLGITLLMSLIRALLRTQRLKKEDNFMVDDPDFFQGHELDCLALKMAAPDARSWNVCTLPGYKDASPAVDSATNTSSNPTTAGSTATNTPSNSVPGQSNTPTVLKRLPVASGGSTILAGFRIKPQATKRAANEPPKQLEAAVEKELLQWLSTEYCSQCSSKCGTDEKTCCNKDPESAVKALLYRRRLARMTGLGKPESEDSRYWGGKFVSVRDTALILGHAIDDTMKILFASESQPPVTLHDSWNKATAIFWTVRCFLQQSDAKAFKSSGIKMSLRRRNDENGDLEGPWKANRAELEAVLSLWLWSFREPSKVGDSEEAESTMAGQRINRILSAATSPYERLELDMWRGRGAVKIQTHRLAVTRYLAEIQSAMWWRDGDVFYPAAHRKPDISRNQRQLFGWCNLKEPTPGVGHTFSVLQINSNSSLLLNCAQEIYSIFLTAILQAVKDIGGCSTAGQNQGDFTVSNDNVNNIRSALVTRGLCDAEDAFSCTVPVLRNQGKLNPPNDVIVVAGGLADKYRMSGKWNKCRELVGWRVHRSYAELNSMHDLQGTRREMEAVNDLRLSLLATCETYHQALLQRNPKSKSFGCKGITDLIQRYSQDEKVEKIPLVWFDSTTEAVQSTGLSLTDAIISYGEAALWDIQATSDSISSEAQDLKLALRTGINSKSVAPDIDQAIENCDLSSTLFLLPLRPSNEPVSTSMFRSAAQSGWYMVVRNMIRHRVGVDEDSDPKPIALQHASEVGDINMVRTLLEEGANIRKMTPCHVAAKKGHAVVVEDLMKRSSDGPFLEFDADGMTALSWAIKLGKTASVRALLSPGTSVPPNDYSDQHPALHFAIQQGKLDMVDLLLEYDVVNPNHKFGLTVNSPPIVCAVRLKRKSIFDRLVDDARVDMKCTDNDGRTAFWWACALGLESYVNKLIHSGKVRRLDKPDRAGDTPISIAVQAGHVEVLHQLQRLNAASITLRSILIAAQNGHVRLVKELLPKRSLWASIKDSSFWEEERGKKLGDDAEVQKEMEDKHFVETLKLRADRVRQLHVFQIFTILI</sequence>
<dbReference type="EMBL" id="JAGMUV010000020">
    <property type="protein sequence ID" value="KAH7125960.1"/>
    <property type="molecule type" value="Genomic_DNA"/>
</dbReference>
<feature type="transmembrane region" description="Helical" evidence="5">
    <location>
        <begin position="202"/>
        <end position="227"/>
    </location>
</feature>
<dbReference type="Pfam" id="PF00023">
    <property type="entry name" value="Ank"/>
    <property type="match status" value="1"/>
</dbReference>
<feature type="transmembrane region" description="Helical" evidence="5">
    <location>
        <begin position="380"/>
        <end position="398"/>
    </location>
</feature>
<keyword evidence="5" id="KW-0812">Transmembrane</keyword>
<name>A0A9P9INX7_9HYPO</name>
<evidence type="ECO:0000256" key="1">
    <source>
        <dbReference type="ARBA" id="ARBA00022737"/>
    </source>
</evidence>
<proteinExistence type="predicted"/>
<protein>
    <submittedName>
        <fullName evidence="6">Ankyrin repeat protein</fullName>
    </submittedName>
</protein>
<feature type="region of interest" description="Disordered" evidence="4">
    <location>
        <begin position="450"/>
        <end position="485"/>
    </location>
</feature>
<dbReference type="PROSITE" id="PS50088">
    <property type="entry name" value="ANK_REPEAT"/>
    <property type="match status" value="1"/>
</dbReference>
<dbReference type="SMART" id="SM00248">
    <property type="entry name" value="ANK"/>
    <property type="match status" value="6"/>
</dbReference>
<feature type="compositionally biased region" description="Basic and acidic residues" evidence="4">
    <location>
        <begin position="272"/>
        <end position="284"/>
    </location>
</feature>
<evidence type="ECO:0000256" key="5">
    <source>
        <dbReference type="SAM" id="Phobius"/>
    </source>
</evidence>
<dbReference type="SUPFAM" id="SSF48403">
    <property type="entry name" value="Ankyrin repeat"/>
    <property type="match status" value="1"/>
</dbReference>
<keyword evidence="2 3" id="KW-0040">ANK repeat</keyword>
<evidence type="ECO:0000256" key="2">
    <source>
        <dbReference type="ARBA" id="ARBA00023043"/>
    </source>
</evidence>
<dbReference type="PANTHER" id="PTHR24198">
    <property type="entry name" value="ANKYRIN REPEAT AND PROTEIN KINASE DOMAIN-CONTAINING PROTEIN"/>
    <property type="match status" value="1"/>
</dbReference>
<feature type="transmembrane region" description="Helical" evidence="5">
    <location>
        <begin position="239"/>
        <end position="261"/>
    </location>
</feature>
<dbReference type="PANTHER" id="PTHR24198:SF165">
    <property type="entry name" value="ANKYRIN REPEAT-CONTAINING PROTEIN-RELATED"/>
    <property type="match status" value="1"/>
</dbReference>
<dbReference type="InterPro" id="IPR002110">
    <property type="entry name" value="Ankyrin_rpt"/>
</dbReference>
<keyword evidence="7" id="KW-1185">Reference proteome</keyword>
<evidence type="ECO:0000256" key="4">
    <source>
        <dbReference type="SAM" id="MobiDB-lite"/>
    </source>
</evidence>
<feature type="region of interest" description="Disordered" evidence="4">
    <location>
        <begin position="157"/>
        <end position="182"/>
    </location>
</feature>
<comment type="caution">
    <text evidence="6">The sequence shown here is derived from an EMBL/GenBank/DDBJ whole genome shotgun (WGS) entry which is preliminary data.</text>
</comment>
<keyword evidence="5" id="KW-1133">Transmembrane helix</keyword>
<reference evidence="6" key="1">
    <citation type="journal article" date="2021" name="Nat. Commun.">
        <title>Genetic determinants of endophytism in the Arabidopsis root mycobiome.</title>
        <authorList>
            <person name="Mesny F."/>
            <person name="Miyauchi S."/>
            <person name="Thiergart T."/>
            <person name="Pickel B."/>
            <person name="Atanasova L."/>
            <person name="Karlsson M."/>
            <person name="Huettel B."/>
            <person name="Barry K.W."/>
            <person name="Haridas S."/>
            <person name="Chen C."/>
            <person name="Bauer D."/>
            <person name="Andreopoulos W."/>
            <person name="Pangilinan J."/>
            <person name="LaButti K."/>
            <person name="Riley R."/>
            <person name="Lipzen A."/>
            <person name="Clum A."/>
            <person name="Drula E."/>
            <person name="Henrissat B."/>
            <person name="Kohler A."/>
            <person name="Grigoriev I.V."/>
            <person name="Martin F.M."/>
            <person name="Hacquard S."/>
        </authorList>
    </citation>
    <scope>NUCLEOTIDE SEQUENCE</scope>
    <source>
        <strain evidence="6">MPI-CAGE-AT-0147</strain>
    </source>
</reference>
<keyword evidence="5" id="KW-0472">Membrane</keyword>
<keyword evidence="1" id="KW-0677">Repeat</keyword>
<feature type="compositionally biased region" description="Low complexity" evidence="4">
    <location>
        <begin position="454"/>
        <end position="476"/>
    </location>
</feature>
<dbReference type="Pfam" id="PF12796">
    <property type="entry name" value="Ank_2"/>
    <property type="match status" value="2"/>
</dbReference>
<evidence type="ECO:0000313" key="6">
    <source>
        <dbReference type="EMBL" id="KAH7125960.1"/>
    </source>
</evidence>
<accession>A0A9P9INX7</accession>
<feature type="repeat" description="ANK" evidence="3">
    <location>
        <begin position="1176"/>
        <end position="1208"/>
    </location>
</feature>
<evidence type="ECO:0000256" key="3">
    <source>
        <dbReference type="PROSITE-ProRule" id="PRU00023"/>
    </source>
</evidence>
<organism evidence="6 7">
    <name type="scientific">Dactylonectria macrodidyma</name>
    <dbReference type="NCBI Taxonomy" id="307937"/>
    <lineage>
        <taxon>Eukaryota</taxon>
        <taxon>Fungi</taxon>
        <taxon>Dikarya</taxon>
        <taxon>Ascomycota</taxon>
        <taxon>Pezizomycotina</taxon>
        <taxon>Sordariomycetes</taxon>
        <taxon>Hypocreomycetidae</taxon>
        <taxon>Hypocreales</taxon>
        <taxon>Nectriaceae</taxon>
        <taxon>Dactylonectria</taxon>
    </lineage>
</organism>
<feature type="region of interest" description="Disordered" evidence="4">
    <location>
        <begin position="272"/>
        <end position="308"/>
    </location>
</feature>
<dbReference type="Gene3D" id="1.25.40.20">
    <property type="entry name" value="Ankyrin repeat-containing domain"/>
    <property type="match status" value="1"/>
</dbReference>
<evidence type="ECO:0000313" key="7">
    <source>
        <dbReference type="Proteomes" id="UP000738349"/>
    </source>
</evidence>